<dbReference type="GO" id="GO:0008236">
    <property type="term" value="F:serine-type peptidase activity"/>
    <property type="evidence" value="ECO:0007669"/>
    <property type="project" value="InterPro"/>
</dbReference>
<feature type="domain" description="Peptidase S9 prolyl oligopeptidase catalytic" evidence="1">
    <location>
        <begin position="434"/>
        <end position="639"/>
    </location>
</feature>
<dbReference type="PANTHER" id="PTHR43056">
    <property type="entry name" value="PEPTIDASE S9 PROLYL OLIGOPEPTIDASE"/>
    <property type="match status" value="1"/>
</dbReference>
<organism evidence="2">
    <name type="scientific">Nakamurella sp. A5-74</name>
    <dbReference type="NCBI Taxonomy" id="3158264"/>
    <lineage>
        <taxon>Bacteria</taxon>
        <taxon>Bacillati</taxon>
        <taxon>Actinomycetota</taxon>
        <taxon>Actinomycetes</taxon>
        <taxon>Nakamurellales</taxon>
        <taxon>Nakamurellaceae</taxon>
        <taxon>Nakamurella</taxon>
    </lineage>
</organism>
<evidence type="ECO:0000259" key="1">
    <source>
        <dbReference type="Pfam" id="PF00326"/>
    </source>
</evidence>
<dbReference type="Pfam" id="PF00326">
    <property type="entry name" value="Peptidase_S9"/>
    <property type="match status" value="1"/>
</dbReference>
<dbReference type="InterPro" id="IPR029058">
    <property type="entry name" value="AB_hydrolase_fold"/>
</dbReference>
<dbReference type="GO" id="GO:0006508">
    <property type="term" value="P:proteolysis"/>
    <property type="evidence" value="ECO:0007669"/>
    <property type="project" value="InterPro"/>
</dbReference>
<dbReference type="InterPro" id="IPR001375">
    <property type="entry name" value="Peptidase_S9_cat"/>
</dbReference>
<dbReference type="InterPro" id="IPR050585">
    <property type="entry name" value="Xaa-Pro_dipeptidyl-ppase/CocE"/>
</dbReference>
<sequence>MTADSTPTSSSTVPHGAWPSPIDLDMITAGSVGLSGVQCDHADGSVYWLESRASEAGRSVLVRWRDGRREDVTPAPFNVRNGVHEYGGTSYRVQDGVLVFSDFADGRLYVQRVDSTDEPRPLTPDLPGRVLRYADPVLDESRRRVLAVREDHRRVGEAGGPLECVNTIVAVSLDAEGDDEGELLVDGHDFVSSPRISPDGHRLLWLSWEHPDMPWDATTLWSGDQDGAGAHRLAGGPGVSIAEPGWTPDSREVWCTDESGFWNLVIDGAPAYPVRADCADPAWVFSDPGWAAPDASSLVLRRHDRGGVTLVRVPAGRPAAVSTLASFAGCSELVSDPDGGIVLVASFPDRPAAVVRVAPDGHQQILRRSVEIDLDPELLSIAEPIQWDTPDGATSFGYLYLPKNPVAHAPAGSLPPLLVLSHGGPTAAARSGLSLGTQFWTSRGFAVLDVDYGGSTGYGRAYRDRLQGTWGIVDVDDCCSGAQHLVDSGVVDPSKLVIKGGSAGGYTTLAALAFRDTFAVGVSRYGIGDLETLATDTHKFESRYLDGLVGPYPQEKARYEERSPIHHVDGFDCALLVLQGEDDKVVPPAQATSIADAVRAKGRPVALRMYAGEGHGFRTSESVRDATLSELAFYGRIFGFQPADAVPDLQIDNL</sequence>
<proteinExistence type="predicted"/>
<dbReference type="Gene3D" id="2.120.10.30">
    <property type="entry name" value="TolB, C-terminal domain"/>
    <property type="match status" value="1"/>
</dbReference>
<dbReference type="Gene3D" id="3.40.50.1820">
    <property type="entry name" value="alpha/beta hydrolase"/>
    <property type="match status" value="1"/>
</dbReference>
<dbReference type="EMBL" id="CP159218">
    <property type="protein sequence ID" value="XCG64197.1"/>
    <property type="molecule type" value="Genomic_DNA"/>
</dbReference>
<reference evidence="2" key="1">
    <citation type="submission" date="2024-05" db="EMBL/GenBank/DDBJ databases">
        <authorList>
            <person name="Cai S.Y."/>
            <person name="Jin L.M."/>
            <person name="Li H.R."/>
        </authorList>
    </citation>
    <scope>NUCLEOTIDE SEQUENCE</scope>
    <source>
        <strain evidence="2">A5-74</strain>
    </source>
</reference>
<dbReference type="PANTHER" id="PTHR43056:SF5">
    <property type="entry name" value="PEPTIDASE S9 PROLYL OLIGOPEPTIDASE CATALYTIC DOMAIN-CONTAINING PROTEIN"/>
    <property type="match status" value="1"/>
</dbReference>
<name>A0AAU8DRB6_9ACTN</name>
<dbReference type="SUPFAM" id="SSF82171">
    <property type="entry name" value="DPP6 N-terminal domain-like"/>
    <property type="match status" value="1"/>
</dbReference>
<evidence type="ECO:0000313" key="2">
    <source>
        <dbReference type="EMBL" id="XCG64197.1"/>
    </source>
</evidence>
<dbReference type="RefSeq" id="WP_353649810.1">
    <property type="nucleotide sequence ID" value="NZ_CP159218.1"/>
</dbReference>
<protein>
    <submittedName>
        <fullName evidence="2">Prolyl oligopeptidase family serine peptidase</fullName>
    </submittedName>
</protein>
<accession>A0AAU8DRB6</accession>
<gene>
    <name evidence="2" type="ORF">ABLG96_02280</name>
</gene>
<dbReference type="SUPFAM" id="SSF53474">
    <property type="entry name" value="alpha/beta-Hydrolases"/>
    <property type="match status" value="1"/>
</dbReference>
<dbReference type="InterPro" id="IPR011042">
    <property type="entry name" value="6-blade_b-propeller_TolB-like"/>
</dbReference>
<dbReference type="AlphaFoldDB" id="A0AAU8DRB6"/>